<dbReference type="Proteomes" id="UP000039324">
    <property type="component" value="Unassembled WGS sequence"/>
</dbReference>
<name>A0A0G4IKY6_PLABS</name>
<protein>
    <recommendedName>
        <fullName evidence="5">HAUS augmin-like complex subunit 3 N-terminal domain-containing protein</fullName>
    </recommendedName>
</protein>
<evidence type="ECO:0000313" key="1">
    <source>
        <dbReference type="EMBL" id="CEO95838.1"/>
    </source>
</evidence>
<dbReference type="OrthoDB" id="2159690at2759"/>
<evidence type="ECO:0000313" key="4">
    <source>
        <dbReference type="Proteomes" id="UP000290189"/>
    </source>
</evidence>
<organism evidence="1 3">
    <name type="scientific">Plasmodiophora brassicae</name>
    <name type="common">Clubroot disease agent</name>
    <dbReference type="NCBI Taxonomy" id="37360"/>
    <lineage>
        <taxon>Eukaryota</taxon>
        <taxon>Sar</taxon>
        <taxon>Rhizaria</taxon>
        <taxon>Endomyxa</taxon>
        <taxon>Phytomyxea</taxon>
        <taxon>Plasmodiophorida</taxon>
        <taxon>Plasmodiophoridae</taxon>
        <taxon>Plasmodiophora</taxon>
    </lineage>
</organism>
<accession>A0A0G4IKY6</accession>
<dbReference type="GO" id="GO:0051225">
    <property type="term" value="P:spindle assembly"/>
    <property type="evidence" value="ECO:0007669"/>
    <property type="project" value="InterPro"/>
</dbReference>
<keyword evidence="2" id="KW-0496">Mitochondrion</keyword>
<dbReference type="GO" id="GO:0005815">
    <property type="term" value="C:microtubule organizing center"/>
    <property type="evidence" value="ECO:0007669"/>
    <property type="project" value="TreeGrafter"/>
</dbReference>
<dbReference type="OMA" id="QICALAC"/>
<dbReference type="PANTHER" id="PTHR19378:SF0">
    <property type="entry name" value="HAUS AUGMIN-LIKE COMPLEX SUBUNIT 3"/>
    <property type="match status" value="1"/>
</dbReference>
<dbReference type="GO" id="GO:0072686">
    <property type="term" value="C:mitotic spindle"/>
    <property type="evidence" value="ECO:0007669"/>
    <property type="project" value="TreeGrafter"/>
</dbReference>
<dbReference type="EMBL" id="OVEO01000013">
    <property type="protein sequence ID" value="SPR00114.1"/>
    <property type="molecule type" value="Genomic_DNA"/>
</dbReference>
<evidence type="ECO:0000313" key="3">
    <source>
        <dbReference type="Proteomes" id="UP000039324"/>
    </source>
</evidence>
<dbReference type="Proteomes" id="UP000290189">
    <property type="component" value="Unassembled WGS sequence"/>
</dbReference>
<dbReference type="STRING" id="37360.A0A0G4IKY6"/>
<reference evidence="2 4" key="2">
    <citation type="submission" date="2018-03" db="EMBL/GenBank/DDBJ databases">
        <authorList>
            <person name="Fogelqvist J."/>
        </authorList>
    </citation>
    <scope>NUCLEOTIDE SEQUENCE [LARGE SCALE GENOMIC DNA]</scope>
</reference>
<keyword evidence="3" id="KW-1185">Reference proteome</keyword>
<evidence type="ECO:0008006" key="5">
    <source>
        <dbReference type="Google" id="ProtNLM"/>
    </source>
</evidence>
<gene>
    <name evidence="1" type="ORF">PBRA_004551</name>
    <name evidence="2" type="ORF">PLBR_LOCUS7329</name>
</gene>
<dbReference type="AlphaFoldDB" id="A0A0G4IKY6"/>
<reference evidence="1 3" key="1">
    <citation type="submission" date="2015-02" db="EMBL/GenBank/DDBJ databases">
        <authorList>
            <person name="Chooi Y.-H."/>
        </authorList>
    </citation>
    <scope>NUCLEOTIDE SEQUENCE [LARGE SCALE GENOMIC DNA]</scope>
    <source>
        <strain evidence="1">E3</strain>
    </source>
</reference>
<geneLocation type="mitochondrion" evidence="2"/>
<evidence type="ECO:0000313" key="2">
    <source>
        <dbReference type="EMBL" id="SPR00114.1"/>
    </source>
</evidence>
<dbReference type="InterPro" id="IPR026206">
    <property type="entry name" value="HAUS3"/>
</dbReference>
<proteinExistence type="predicted"/>
<dbReference type="GO" id="GO:0031023">
    <property type="term" value="P:microtubule organizing center organization"/>
    <property type="evidence" value="ECO:0007669"/>
    <property type="project" value="TreeGrafter"/>
</dbReference>
<dbReference type="GO" id="GO:0070652">
    <property type="term" value="C:HAUS complex"/>
    <property type="evidence" value="ECO:0007669"/>
    <property type="project" value="InterPro"/>
</dbReference>
<dbReference type="PANTHER" id="PTHR19378">
    <property type="entry name" value="GOLGIN- RELATED"/>
    <property type="match status" value="1"/>
</dbReference>
<sequence length="561" mass="62112">MSSDVGGRRLAHLYGQLQSAAGEPVAPDGSVDFDWMWGIAPAFLDWVVSTCQSGRCVVTADQWRRFRHLERTGRVLQSQHGPCPRQEPSGQNADMGMTAAMVEKEIARLERSSETLALSQKAALAALSRGRHEHARLANEVCQANERLERAKQTIAMQSQNDDRSTLNLVSTAKTAVSAMFDAKRSVIGQDLTPYLSADDELTLAVQKRFEAIQRRRGPDAKPDPSSDEHHLANVAELERIKSCFASSELTHVEADVRQCAAEAELRASGTTAHDGEDGYALDEELKEIRERRLKPLIERLAKYQRTSVLRGDYTLKIARQKRSLQLQNGILRHLLFQRASHIVLRQSLKDAHDRVSALARIIDDSLSLIAKLESKLRDTLKRVPRVLTLEDQRRTVDARDRCGLAVNTALCIAADCAPQSALLVTYDSMAHTASSIVAEMRSVETESAAILPVHIAAADRMMNAVHTLYAILADSSPTGNPVVSDQGLVDGVNAIQASMQRLKERISVLQIVQTNKRKAIDDDYDNAVCERSTFVKFFLNPSELDEDARSLARLIDVSQP</sequence>
<dbReference type="EMBL" id="CDSF01000035">
    <property type="protein sequence ID" value="CEO95838.1"/>
    <property type="molecule type" value="Genomic_DNA"/>
</dbReference>